<sequence length="1043" mass="113304">MLGLSDIPDFSSGNEPSSPTDHGGGDAPRIVRRNSRTPRRPIDSLSKEDGNLPPTGQYDSGSKDKTMIKFKPKFKENNAKSSFGLLTNKAGAGAGSDDFEGRSRLDFTIRLCSTMAAVAAGARSIIAGVALLWLFGRLFITTTIAIHAVTDGAACRLLLFRGEEFKRWSCPLIIIHCILDIAGNYVYILSCQVVFVGFLLEPDGTTCDDWVGLYHALETLTGICWFVISCRTLALFTTIAYLVLESGRVKACRRRSTKKKINAALEEICHDGSYLGRHLKPLRFVWTLSTIVAISWALASIIGCVRYIFLETPPNQSESLGACDPLDESECALPFPSNFYLAEDSSTDTGYRVNIDGSSLPITKSGDYIDPSVVNELDGFSTVAPILFYLNGLEGEGDSSTDTGYRVNIDGSSLPITKSGDYIDPSVVNELDGFSTVAPILFYLNGLEGGGGLGVIENSGLPSADEIEKSQTAQSITILYEVESKTLVPHFSTMLLKDEKKPLMSVQPASALSHNKHYAVALVNAAGSGGALLDRSPGLVKLVASEEAGGRSELFRNTLLPSLYDAAAWTQPANMTAVEGGLPENIQMLFDFTTVSERSQLSKIRGARDATLGILQSDSFEWIEGNAGNVQTNKIMDHDCSLHGNYIARTVHLQILMPWFLEKYGSGHRGATMDMKKLNSGSTSLKGHLKFVVQIPCSLEKGSKSAFMGKEMSSVVQYGHGLFYSREELIADSKFMQRMADSNGYLLVSADWRGMSMFDLPIIAKVLIADPSLFRATLDNLIQGYVSMMSMLHYVETKMLMDIPEFLHFEDSAGVLQPIPISDEVEVNFYGISQGGILGAGYNALMGVTGLLQRSILGVPGTPFALIMGKSTDFKVFNELMLLNFYSNREIRIMLSLIQMAWDTVEAGGLLAPTVSEEFPPVLIQAGLGDAEVPSMAAEVLARTYGAKILPGNPKDVYGCERVSAAGPGSVGPTSALTEVLYQHEYDSMPGADSDEPPDFNRVHYCVRQDTALQEQIVEFINEGVIVDPCEADGCLRERAWGC</sequence>
<comment type="caution">
    <text evidence="3">The sequence shown here is derived from an EMBL/GenBank/DDBJ whole genome shotgun (WGS) entry which is preliminary data.</text>
</comment>
<feature type="compositionally biased region" description="Basic residues" evidence="1">
    <location>
        <begin position="30"/>
        <end position="39"/>
    </location>
</feature>
<feature type="compositionally biased region" description="Basic and acidic residues" evidence="1">
    <location>
        <begin position="40"/>
        <end position="50"/>
    </location>
</feature>
<feature type="compositionally biased region" description="Polar residues" evidence="1">
    <location>
        <begin position="11"/>
        <end position="20"/>
    </location>
</feature>
<evidence type="ECO:0000256" key="1">
    <source>
        <dbReference type="SAM" id="MobiDB-lite"/>
    </source>
</evidence>
<feature type="transmembrane region" description="Helical" evidence="2">
    <location>
        <begin position="111"/>
        <end position="133"/>
    </location>
</feature>
<gene>
    <name evidence="3" type="ORF">TL16_g03268</name>
</gene>
<reference evidence="4" key="1">
    <citation type="journal article" date="2023" name="Commun. Biol.">
        <title>Genome analysis of Parmales, the sister group of diatoms, reveals the evolutionary specialization of diatoms from phago-mixotrophs to photoautotrophs.</title>
        <authorList>
            <person name="Ban H."/>
            <person name="Sato S."/>
            <person name="Yoshikawa S."/>
            <person name="Yamada K."/>
            <person name="Nakamura Y."/>
            <person name="Ichinomiya M."/>
            <person name="Sato N."/>
            <person name="Blanc-Mathieu R."/>
            <person name="Endo H."/>
            <person name="Kuwata A."/>
            <person name="Ogata H."/>
        </authorList>
    </citation>
    <scope>NUCLEOTIDE SEQUENCE [LARGE SCALE GENOMIC DNA]</scope>
</reference>
<dbReference type="AlphaFoldDB" id="A0A9W7DYR2"/>
<keyword evidence="2" id="KW-0472">Membrane</keyword>
<feature type="transmembrane region" description="Helical" evidence="2">
    <location>
        <begin position="172"/>
        <end position="200"/>
    </location>
</feature>
<protein>
    <submittedName>
        <fullName evidence="3">Uncharacterized protein</fullName>
    </submittedName>
</protein>
<evidence type="ECO:0000256" key="2">
    <source>
        <dbReference type="SAM" id="Phobius"/>
    </source>
</evidence>
<dbReference type="SUPFAM" id="SSF53474">
    <property type="entry name" value="alpha/beta-Hydrolases"/>
    <property type="match status" value="1"/>
</dbReference>
<name>A0A9W7DYR2_9STRA</name>
<dbReference type="InterPro" id="IPR029058">
    <property type="entry name" value="AB_hydrolase_fold"/>
</dbReference>
<proteinExistence type="predicted"/>
<organism evidence="3 4">
    <name type="scientific">Triparma laevis f. inornata</name>
    <dbReference type="NCBI Taxonomy" id="1714386"/>
    <lineage>
        <taxon>Eukaryota</taxon>
        <taxon>Sar</taxon>
        <taxon>Stramenopiles</taxon>
        <taxon>Ochrophyta</taxon>
        <taxon>Bolidophyceae</taxon>
        <taxon>Parmales</taxon>
        <taxon>Triparmaceae</taxon>
        <taxon>Triparma</taxon>
    </lineage>
</organism>
<feature type="region of interest" description="Disordered" evidence="1">
    <location>
        <begin position="1"/>
        <end position="64"/>
    </location>
</feature>
<evidence type="ECO:0000313" key="3">
    <source>
        <dbReference type="EMBL" id="GMH61489.1"/>
    </source>
</evidence>
<feature type="transmembrane region" description="Helical" evidence="2">
    <location>
        <begin position="220"/>
        <end position="244"/>
    </location>
</feature>
<evidence type="ECO:0000313" key="4">
    <source>
        <dbReference type="Proteomes" id="UP001162640"/>
    </source>
</evidence>
<dbReference type="EMBL" id="BLQM01000085">
    <property type="protein sequence ID" value="GMH61489.1"/>
    <property type="molecule type" value="Genomic_DNA"/>
</dbReference>
<dbReference type="Proteomes" id="UP001162640">
    <property type="component" value="Unassembled WGS sequence"/>
</dbReference>
<keyword evidence="2" id="KW-0812">Transmembrane</keyword>
<feature type="transmembrane region" description="Helical" evidence="2">
    <location>
        <begin position="284"/>
        <end position="309"/>
    </location>
</feature>
<keyword evidence="2" id="KW-1133">Transmembrane helix</keyword>
<accession>A0A9W7DYR2</accession>
<feature type="transmembrane region" description="Helical" evidence="2">
    <location>
        <begin position="139"/>
        <end position="160"/>
    </location>
</feature>